<keyword evidence="2" id="KW-0812">Transmembrane</keyword>
<feature type="compositionally biased region" description="Polar residues" evidence="7">
    <location>
        <begin position="43"/>
        <end position="55"/>
    </location>
</feature>
<dbReference type="Proteomes" id="UP000594638">
    <property type="component" value="Unassembled WGS sequence"/>
</dbReference>
<dbReference type="EMBL" id="CACTIH010002008">
    <property type="protein sequence ID" value="CAA2971354.1"/>
    <property type="molecule type" value="Genomic_DNA"/>
</dbReference>
<dbReference type="OrthoDB" id="1749714at2759"/>
<evidence type="ECO:0000256" key="7">
    <source>
        <dbReference type="SAM" id="MobiDB-lite"/>
    </source>
</evidence>
<feature type="compositionally biased region" description="Basic and acidic residues" evidence="7">
    <location>
        <begin position="27"/>
        <end position="40"/>
    </location>
</feature>
<keyword evidence="10" id="KW-1185">Reference proteome</keyword>
<dbReference type="GO" id="GO:0031985">
    <property type="term" value="C:Golgi cisterna"/>
    <property type="evidence" value="ECO:0007669"/>
    <property type="project" value="TreeGrafter"/>
</dbReference>
<name>A0A8S0QZC1_OLEEU</name>
<accession>A0A8S0QZC1</accession>
<evidence type="ECO:0000256" key="1">
    <source>
        <dbReference type="ARBA" id="ARBA00004394"/>
    </source>
</evidence>
<dbReference type="GO" id="GO:0007030">
    <property type="term" value="P:Golgi organization"/>
    <property type="evidence" value="ECO:0007669"/>
    <property type="project" value="InterPro"/>
</dbReference>
<reference evidence="9 10" key="1">
    <citation type="submission" date="2019-12" db="EMBL/GenBank/DDBJ databases">
        <authorList>
            <person name="Alioto T."/>
            <person name="Alioto T."/>
            <person name="Gomez Garrido J."/>
        </authorList>
    </citation>
    <scope>NUCLEOTIDE SEQUENCE [LARGE SCALE GENOMIC DNA]</scope>
</reference>
<comment type="caution">
    <text evidence="9">The sequence shown here is derived from an EMBL/GenBank/DDBJ whole genome shotgun (WGS) entry which is preliminary data.</text>
</comment>
<dbReference type="PROSITE" id="PS50954">
    <property type="entry name" value="LEM"/>
    <property type="match status" value="1"/>
</dbReference>
<feature type="domain" description="LEM" evidence="8">
    <location>
        <begin position="21"/>
        <end position="65"/>
    </location>
</feature>
<evidence type="ECO:0000256" key="2">
    <source>
        <dbReference type="ARBA" id="ARBA00022692"/>
    </source>
</evidence>
<sequence length="83" mass="9241">MAHWISSKLKAAETLLHQIDQQAAESLGKDEKPRSNEKLGLETSPSTGKTRSLINKQLRKTVPENVSEKNSLKLISRSDSNIK</sequence>
<dbReference type="Gramene" id="OE9A052680T1">
    <property type="protein sequence ID" value="OE9A052680C1"/>
    <property type="gene ID" value="OE9A052680"/>
</dbReference>
<evidence type="ECO:0000313" key="10">
    <source>
        <dbReference type="Proteomes" id="UP000594638"/>
    </source>
</evidence>
<keyword evidence="4" id="KW-0333">Golgi apparatus</keyword>
<protein>
    <submittedName>
        <fullName evidence="9">Golgin candidate 2</fullName>
    </submittedName>
</protein>
<evidence type="ECO:0000256" key="5">
    <source>
        <dbReference type="ARBA" id="ARBA00023054"/>
    </source>
</evidence>
<comment type="subcellular location">
    <subcellularLocation>
        <location evidence="1">Golgi apparatus membrane</location>
    </subcellularLocation>
</comment>
<feature type="region of interest" description="Disordered" evidence="7">
    <location>
        <begin position="23"/>
        <end position="83"/>
    </location>
</feature>
<dbReference type="GO" id="GO:0000301">
    <property type="term" value="P:retrograde transport, vesicle recycling within Golgi"/>
    <property type="evidence" value="ECO:0007669"/>
    <property type="project" value="TreeGrafter"/>
</dbReference>
<organism evidence="9 10">
    <name type="scientific">Olea europaea subsp. europaea</name>
    <dbReference type="NCBI Taxonomy" id="158383"/>
    <lineage>
        <taxon>Eukaryota</taxon>
        <taxon>Viridiplantae</taxon>
        <taxon>Streptophyta</taxon>
        <taxon>Embryophyta</taxon>
        <taxon>Tracheophyta</taxon>
        <taxon>Spermatophyta</taxon>
        <taxon>Magnoliopsida</taxon>
        <taxon>eudicotyledons</taxon>
        <taxon>Gunneridae</taxon>
        <taxon>Pentapetalae</taxon>
        <taxon>asterids</taxon>
        <taxon>lamiids</taxon>
        <taxon>Lamiales</taxon>
        <taxon>Oleaceae</taxon>
        <taxon>Oleeae</taxon>
        <taxon>Olea</taxon>
    </lineage>
</organism>
<proteinExistence type="predicted"/>
<dbReference type="GO" id="GO:0000139">
    <property type="term" value="C:Golgi membrane"/>
    <property type="evidence" value="ECO:0007669"/>
    <property type="project" value="UniProtKB-SubCell"/>
</dbReference>
<dbReference type="PANTHER" id="PTHR13815">
    <property type="entry name" value="GOLGIN-84"/>
    <property type="match status" value="1"/>
</dbReference>
<evidence type="ECO:0000256" key="4">
    <source>
        <dbReference type="ARBA" id="ARBA00023034"/>
    </source>
</evidence>
<keyword evidence="6" id="KW-0472">Membrane</keyword>
<gene>
    <name evidence="9" type="ORF">OLEA9_A052680</name>
</gene>
<evidence type="ECO:0000256" key="6">
    <source>
        <dbReference type="ARBA" id="ARBA00023136"/>
    </source>
</evidence>
<keyword evidence="3" id="KW-1133">Transmembrane helix</keyword>
<dbReference type="InterPro" id="IPR003887">
    <property type="entry name" value="LEM_dom"/>
</dbReference>
<dbReference type="InterPro" id="IPR019177">
    <property type="entry name" value="Golgin_subfamily_A_member_5"/>
</dbReference>
<keyword evidence="5" id="KW-0175">Coiled coil</keyword>
<evidence type="ECO:0000259" key="8">
    <source>
        <dbReference type="PROSITE" id="PS50954"/>
    </source>
</evidence>
<dbReference type="AlphaFoldDB" id="A0A8S0QZC1"/>
<dbReference type="PANTHER" id="PTHR13815:SF5">
    <property type="entry name" value="GOLGIN CANDIDATE 2"/>
    <property type="match status" value="1"/>
</dbReference>
<evidence type="ECO:0000313" key="9">
    <source>
        <dbReference type="EMBL" id="CAA2971354.1"/>
    </source>
</evidence>
<evidence type="ECO:0000256" key="3">
    <source>
        <dbReference type="ARBA" id="ARBA00022989"/>
    </source>
</evidence>